<organism evidence="8 9">
    <name type="scientific">Coniochaeta ligniaria NRRL 30616</name>
    <dbReference type="NCBI Taxonomy" id="1408157"/>
    <lineage>
        <taxon>Eukaryota</taxon>
        <taxon>Fungi</taxon>
        <taxon>Dikarya</taxon>
        <taxon>Ascomycota</taxon>
        <taxon>Pezizomycotina</taxon>
        <taxon>Sordariomycetes</taxon>
        <taxon>Sordariomycetidae</taxon>
        <taxon>Coniochaetales</taxon>
        <taxon>Coniochaetaceae</taxon>
        <taxon>Coniochaeta</taxon>
    </lineage>
</organism>
<feature type="transmembrane region" description="Helical" evidence="7">
    <location>
        <begin position="173"/>
        <end position="195"/>
    </location>
</feature>
<feature type="transmembrane region" description="Helical" evidence="7">
    <location>
        <begin position="94"/>
        <end position="119"/>
    </location>
</feature>
<dbReference type="PANTHER" id="PTHR11206">
    <property type="entry name" value="MULTIDRUG RESISTANCE PROTEIN"/>
    <property type="match status" value="1"/>
</dbReference>
<name>A0A1J7JGY3_9PEZI</name>
<keyword evidence="3 7" id="KW-0812">Transmembrane</keyword>
<feature type="transmembrane region" description="Helical" evidence="7">
    <location>
        <begin position="430"/>
        <end position="453"/>
    </location>
</feature>
<dbReference type="GO" id="GO:0015297">
    <property type="term" value="F:antiporter activity"/>
    <property type="evidence" value="ECO:0007669"/>
    <property type="project" value="InterPro"/>
</dbReference>
<dbReference type="GO" id="GO:0016020">
    <property type="term" value="C:membrane"/>
    <property type="evidence" value="ECO:0007669"/>
    <property type="project" value="UniProtKB-SubCell"/>
</dbReference>
<evidence type="ECO:0000256" key="2">
    <source>
        <dbReference type="ARBA" id="ARBA00010199"/>
    </source>
</evidence>
<dbReference type="Proteomes" id="UP000182658">
    <property type="component" value="Unassembled WGS sequence"/>
</dbReference>
<dbReference type="InParanoid" id="A0A1J7JGY3"/>
<evidence type="ECO:0000256" key="6">
    <source>
        <dbReference type="SAM" id="MobiDB-lite"/>
    </source>
</evidence>
<sequence length="528" mass="56394">MPSGSSSRTASPPRTPPDESTSLLSKPKSIHSSSTDDGPGYLSDTATVPNLRLWLAEIWLLTRNAIPVIIAYTLQNSLQTISVLIVGRLSPEALATAAFSYMFAMSSAWLIALGGTTALDTLASSSFTGSSNKHDLGILLQRGIAVLSGFYAVVAVIWWFSEHIFRLLGQEEYICVQSAMFLRCLIPGGLGYVWFEAMKKYLQAQEIYRPGTYVLLITSPLNALLNWLFIYKLNIGIYGAPLATGISYWASFLLLVAYAALVRGRECWGGLAPRQALRHLGPFSRLALLGVVHVGTEWWAFEIVALAAGRLGTIPLAAQSVIMTADQIINTVPFGLGVAASARIGNLLGAKRVVEASRSAHCAAVLSMVAGALILAVLMGVKGVFGRIFNDDERVVRLVAEVMPYVALFQIADGLNGSCGGVLRGQGRQWVGAAVNLVSYYCGALPGGIWLAFHGWGLAGLWVGQCVALYLVGAFEWVIVGMSDWEGEVEKAMGRLESGGMGGHGEVSVTGRHGSVPEAEAVVENDVV</sequence>
<dbReference type="AlphaFoldDB" id="A0A1J7JGY3"/>
<evidence type="ECO:0000313" key="9">
    <source>
        <dbReference type="Proteomes" id="UP000182658"/>
    </source>
</evidence>
<protein>
    <submittedName>
        <fullName evidence="8">MATE efflux family protein</fullName>
    </submittedName>
</protein>
<evidence type="ECO:0000313" key="8">
    <source>
        <dbReference type="EMBL" id="OIW28984.1"/>
    </source>
</evidence>
<evidence type="ECO:0000256" key="5">
    <source>
        <dbReference type="ARBA" id="ARBA00023136"/>
    </source>
</evidence>
<evidence type="ECO:0000256" key="3">
    <source>
        <dbReference type="ARBA" id="ARBA00022692"/>
    </source>
</evidence>
<dbReference type="GO" id="GO:1990961">
    <property type="term" value="P:xenobiotic detoxification by transmembrane export across the plasma membrane"/>
    <property type="evidence" value="ECO:0007669"/>
    <property type="project" value="InterPro"/>
</dbReference>
<comment type="subcellular location">
    <subcellularLocation>
        <location evidence="1">Membrane</location>
        <topology evidence="1">Multi-pass membrane protein</topology>
    </subcellularLocation>
</comment>
<feature type="transmembrane region" description="Helical" evidence="7">
    <location>
        <begin position="139"/>
        <end position="161"/>
    </location>
</feature>
<proteinExistence type="inferred from homology"/>
<dbReference type="CDD" id="cd13132">
    <property type="entry name" value="MATE_eukaryotic"/>
    <property type="match status" value="1"/>
</dbReference>
<dbReference type="EMBL" id="KV875098">
    <property type="protein sequence ID" value="OIW28984.1"/>
    <property type="molecule type" value="Genomic_DNA"/>
</dbReference>
<feature type="compositionally biased region" description="Low complexity" evidence="6">
    <location>
        <begin position="1"/>
        <end position="12"/>
    </location>
</feature>
<dbReference type="STRING" id="1408157.A0A1J7JGY3"/>
<feature type="compositionally biased region" description="Polar residues" evidence="6">
    <location>
        <begin position="18"/>
        <end position="36"/>
    </location>
</feature>
<keyword evidence="5 7" id="KW-0472">Membrane</keyword>
<evidence type="ECO:0000256" key="1">
    <source>
        <dbReference type="ARBA" id="ARBA00004141"/>
    </source>
</evidence>
<dbReference type="InterPro" id="IPR045069">
    <property type="entry name" value="MATE_euk"/>
</dbReference>
<feature type="transmembrane region" description="Helical" evidence="7">
    <location>
        <begin position="207"/>
        <end position="229"/>
    </location>
</feature>
<dbReference type="OrthoDB" id="2126698at2759"/>
<comment type="similarity">
    <text evidence="2">Belongs to the multi antimicrobial extrusion (MATE) (TC 2.A.66.1) family.</text>
</comment>
<feature type="region of interest" description="Disordered" evidence="6">
    <location>
        <begin position="1"/>
        <end position="41"/>
    </location>
</feature>
<keyword evidence="4 7" id="KW-1133">Transmembrane helix</keyword>
<dbReference type="Pfam" id="PF01554">
    <property type="entry name" value="MatE"/>
    <property type="match status" value="2"/>
</dbReference>
<evidence type="ECO:0000256" key="4">
    <source>
        <dbReference type="ARBA" id="ARBA00022989"/>
    </source>
</evidence>
<dbReference type="NCBIfam" id="TIGR00797">
    <property type="entry name" value="matE"/>
    <property type="match status" value="1"/>
</dbReference>
<feature type="transmembrane region" description="Helical" evidence="7">
    <location>
        <begin position="362"/>
        <end position="385"/>
    </location>
</feature>
<keyword evidence="9" id="KW-1185">Reference proteome</keyword>
<dbReference type="InterPro" id="IPR002528">
    <property type="entry name" value="MATE_fam"/>
</dbReference>
<feature type="transmembrane region" description="Helical" evidence="7">
    <location>
        <begin position="459"/>
        <end position="480"/>
    </location>
</feature>
<reference evidence="8 9" key="1">
    <citation type="submission" date="2016-10" db="EMBL/GenBank/DDBJ databases">
        <title>Draft genome sequence of Coniochaeta ligniaria NRRL30616, a lignocellulolytic fungus for bioabatement of inhibitors in plant biomass hydrolysates.</title>
        <authorList>
            <consortium name="DOE Joint Genome Institute"/>
            <person name="Jimenez D.J."/>
            <person name="Hector R.E."/>
            <person name="Riley R."/>
            <person name="Sun H."/>
            <person name="Grigoriev I.V."/>
            <person name="Van Elsas J.D."/>
            <person name="Nichols N.N."/>
        </authorList>
    </citation>
    <scope>NUCLEOTIDE SEQUENCE [LARGE SCALE GENOMIC DNA]</scope>
    <source>
        <strain evidence="8 9">NRRL 30616</strain>
    </source>
</reference>
<feature type="transmembrane region" description="Helical" evidence="7">
    <location>
        <begin position="235"/>
        <end position="262"/>
    </location>
</feature>
<gene>
    <name evidence="8" type="ORF">CONLIGDRAFT_403125</name>
</gene>
<evidence type="ECO:0000256" key="7">
    <source>
        <dbReference type="SAM" id="Phobius"/>
    </source>
</evidence>
<dbReference type="GO" id="GO:0042910">
    <property type="term" value="F:xenobiotic transmembrane transporter activity"/>
    <property type="evidence" value="ECO:0007669"/>
    <property type="project" value="InterPro"/>
</dbReference>
<accession>A0A1J7JGY3</accession>